<evidence type="ECO:0000313" key="1">
    <source>
        <dbReference type="EMBL" id="CAI5445308.1"/>
    </source>
</evidence>
<protein>
    <submittedName>
        <fullName evidence="1">Uncharacterized protein</fullName>
    </submittedName>
</protein>
<organism evidence="1 2">
    <name type="scientific">Caenorhabditis angaria</name>
    <dbReference type="NCBI Taxonomy" id="860376"/>
    <lineage>
        <taxon>Eukaryota</taxon>
        <taxon>Metazoa</taxon>
        <taxon>Ecdysozoa</taxon>
        <taxon>Nematoda</taxon>
        <taxon>Chromadorea</taxon>
        <taxon>Rhabditida</taxon>
        <taxon>Rhabditina</taxon>
        <taxon>Rhabditomorpha</taxon>
        <taxon>Rhabditoidea</taxon>
        <taxon>Rhabditidae</taxon>
        <taxon>Peloderinae</taxon>
        <taxon>Caenorhabditis</taxon>
    </lineage>
</organism>
<name>A0A9P1II59_9PELO</name>
<reference evidence="1" key="1">
    <citation type="submission" date="2022-11" db="EMBL/GenBank/DDBJ databases">
        <authorList>
            <person name="Kikuchi T."/>
        </authorList>
    </citation>
    <scope>NUCLEOTIDE SEQUENCE</scope>
    <source>
        <strain evidence="1">PS1010</strain>
    </source>
</reference>
<dbReference type="Proteomes" id="UP001152747">
    <property type="component" value="Unassembled WGS sequence"/>
</dbReference>
<proteinExistence type="predicted"/>
<dbReference type="EMBL" id="CANHGI010000003">
    <property type="protein sequence ID" value="CAI5445308.1"/>
    <property type="molecule type" value="Genomic_DNA"/>
</dbReference>
<dbReference type="AlphaFoldDB" id="A0A9P1II59"/>
<sequence>MINNNATIAAENFTVTDSTLWTTTSENETATIGTSDTQYDLLSLKSETCEDFTGQEMTAEEKEWLELAKEFTRNEKPYKKSSIGRKVVRKLHSYIPIQNKLSFTVLRRKFNGRQDIRDEA</sequence>
<accession>A0A9P1II59</accession>
<comment type="caution">
    <text evidence="1">The sequence shown here is derived from an EMBL/GenBank/DDBJ whole genome shotgun (WGS) entry which is preliminary data.</text>
</comment>
<gene>
    <name evidence="1" type="ORF">CAMP_LOCUS7945</name>
</gene>
<evidence type="ECO:0000313" key="2">
    <source>
        <dbReference type="Proteomes" id="UP001152747"/>
    </source>
</evidence>
<keyword evidence="2" id="KW-1185">Reference proteome</keyword>
<dbReference type="OrthoDB" id="5861477at2759"/>